<evidence type="ECO:0000313" key="6">
    <source>
        <dbReference type="Proteomes" id="UP001497392"/>
    </source>
</evidence>
<feature type="compositionally biased region" description="Low complexity" evidence="2">
    <location>
        <begin position="488"/>
        <end position="528"/>
    </location>
</feature>
<evidence type="ECO:0000313" key="5">
    <source>
        <dbReference type="EMBL" id="CAL5226756.1"/>
    </source>
</evidence>
<evidence type="ECO:0000256" key="3">
    <source>
        <dbReference type="SAM" id="SignalP"/>
    </source>
</evidence>
<dbReference type="Gene3D" id="2.40.70.10">
    <property type="entry name" value="Acid Proteases"/>
    <property type="match status" value="2"/>
</dbReference>
<feature type="compositionally biased region" description="Polar residues" evidence="2">
    <location>
        <begin position="410"/>
        <end position="426"/>
    </location>
</feature>
<gene>
    <name evidence="5" type="primary">g9609</name>
    <name evidence="5" type="ORF">VP750_LOCUS8662</name>
</gene>
<keyword evidence="6" id="KW-1185">Reference proteome</keyword>
<dbReference type="PANTHER" id="PTHR47966:SF51">
    <property type="entry name" value="BETA-SITE APP-CLEAVING ENZYME, ISOFORM A-RELATED"/>
    <property type="match status" value="1"/>
</dbReference>
<dbReference type="InterPro" id="IPR021109">
    <property type="entry name" value="Peptidase_aspartic_dom_sf"/>
</dbReference>
<dbReference type="EMBL" id="CAXHTA020000016">
    <property type="protein sequence ID" value="CAL5226756.1"/>
    <property type="molecule type" value="Genomic_DNA"/>
</dbReference>
<feature type="compositionally biased region" description="Polar residues" evidence="2">
    <location>
        <begin position="374"/>
        <end position="384"/>
    </location>
</feature>
<evidence type="ECO:0000256" key="1">
    <source>
        <dbReference type="ARBA" id="ARBA00007447"/>
    </source>
</evidence>
<name>A0ABP1G3I1_9CHLO</name>
<feature type="compositionally biased region" description="Low complexity" evidence="2">
    <location>
        <begin position="390"/>
        <end position="409"/>
    </location>
</feature>
<feature type="signal peptide" evidence="3">
    <location>
        <begin position="1"/>
        <end position="22"/>
    </location>
</feature>
<sequence length="547" mass="55840">MIRYTGLAVHLLLLGVALRCQASTITIRLYRNDGTLDSNVARRASNQLLYGQIAVGTPGQPLNVCFDTGSADLWVPSVNCTTPSCVSHNRFQSQASSSYEPQADKFSIDYSLGQVAGRVVLDTVSLGQPPTRVTQQALGLATNSTADFSTTSCDGVFGLALPGLGRMKNGQSLLRASTFYKMVHLGVLDQPVFTFWVSANSSQPIVGELTFGTVKAKYYTGSLVNLPVDSQKYWSVNLTGVSIGNAAAKPLPGLNATTAIFDSGTHFIIASDADAKAINTGIRGLQYSSDQNNWFVQSGCLNIDSLPSIVLRFGSLPFTLTPRQYISQGSGPLSTSCTSVFVGGGPPGKLVLGDVFFRAYFSVYTYDDTTGSASVSLAQSSPNADGSARGALSALPQGQGQGLQGAAPGTNSTAGTPAVPVQSSAGSLNSLPSGNAASNAAASPAKALTSGQAGQVQQPKNLPTATSAVQSGGSGSPAGDLSARPGNAQTPAAASQPAASISSGPSAAGTDATLSGLPGSVPSSPTPTQQKAPQTISQTVPNLGSYP</sequence>
<protein>
    <submittedName>
        <fullName evidence="5">G9609 protein</fullName>
    </submittedName>
</protein>
<dbReference type="SUPFAM" id="SSF50630">
    <property type="entry name" value="Acid proteases"/>
    <property type="match status" value="1"/>
</dbReference>
<comment type="caution">
    <text evidence="5">The sequence shown here is derived from an EMBL/GenBank/DDBJ whole genome shotgun (WGS) entry which is preliminary data.</text>
</comment>
<dbReference type="CDD" id="cd05471">
    <property type="entry name" value="pepsin_like"/>
    <property type="match status" value="1"/>
</dbReference>
<dbReference type="Proteomes" id="UP001497392">
    <property type="component" value="Unassembled WGS sequence"/>
</dbReference>
<feature type="compositionally biased region" description="Polar residues" evidence="2">
    <location>
        <begin position="529"/>
        <end position="547"/>
    </location>
</feature>
<feature type="compositionally biased region" description="Polar residues" evidence="2">
    <location>
        <begin position="452"/>
        <end position="471"/>
    </location>
</feature>
<dbReference type="PRINTS" id="PR00792">
    <property type="entry name" value="PEPSIN"/>
</dbReference>
<organism evidence="5 6">
    <name type="scientific">Coccomyxa viridis</name>
    <dbReference type="NCBI Taxonomy" id="1274662"/>
    <lineage>
        <taxon>Eukaryota</taxon>
        <taxon>Viridiplantae</taxon>
        <taxon>Chlorophyta</taxon>
        <taxon>core chlorophytes</taxon>
        <taxon>Trebouxiophyceae</taxon>
        <taxon>Trebouxiophyceae incertae sedis</taxon>
        <taxon>Coccomyxaceae</taxon>
        <taxon>Coccomyxa</taxon>
    </lineage>
</organism>
<dbReference type="InterPro" id="IPR001461">
    <property type="entry name" value="Aspartic_peptidase_A1"/>
</dbReference>
<feature type="chain" id="PRO_5047396804" evidence="3">
    <location>
        <begin position="23"/>
        <end position="547"/>
    </location>
</feature>
<proteinExistence type="inferred from homology"/>
<keyword evidence="3" id="KW-0732">Signal</keyword>
<feature type="domain" description="Peptidase A1" evidence="4">
    <location>
        <begin position="49"/>
        <end position="378"/>
    </location>
</feature>
<dbReference type="InterPro" id="IPR034164">
    <property type="entry name" value="Pepsin-like_dom"/>
</dbReference>
<evidence type="ECO:0000259" key="4">
    <source>
        <dbReference type="PROSITE" id="PS51767"/>
    </source>
</evidence>
<feature type="region of interest" description="Disordered" evidence="2">
    <location>
        <begin position="374"/>
        <end position="547"/>
    </location>
</feature>
<dbReference type="PANTHER" id="PTHR47966">
    <property type="entry name" value="BETA-SITE APP-CLEAVING ENZYME, ISOFORM A-RELATED"/>
    <property type="match status" value="1"/>
</dbReference>
<dbReference type="Pfam" id="PF00026">
    <property type="entry name" value="Asp"/>
    <property type="match status" value="1"/>
</dbReference>
<evidence type="ECO:0000256" key="2">
    <source>
        <dbReference type="SAM" id="MobiDB-lite"/>
    </source>
</evidence>
<feature type="compositionally biased region" description="Low complexity" evidence="2">
    <location>
        <begin position="427"/>
        <end position="451"/>
    </location>
</feature>
<reference evidence="5 6" key="1">
    <citation type="submission" date="2024-06" db="EMBL/GenBank/DDBJ databases">
        <authorList>
            <person name="Kraege A."/>
            <person name="Thomma B."/>
        </authorList>
    </citation>
    <scope>NUCLEOTIDE SEQUENCE [LARGE SCALE GENOMIC DNA]</scope>
</reference>
<dbReference type="InterPro" id="IPR033121">
    <property type="entry name" value="PEPTIDASE_A1"/>
</dbReference>
<dbReference type="PROSITE" id="PS51767">
    <property type="entry name" value="PEPTIDASE_A1"/>
    <property type="match status" value="1"/>
</dbReference>
<comment type="similarity">
    <text evidence="1">Belongs to the peptidase A1 family.</text>
</comment>
<accession>A0ABP1G3I1</accession>